<keyword evidence="1" id="KW-0677">Repeat</keyword>
<dbReference type="Pfam" id="PF13927">
    <property type="entry name" value="Ig_3"/>
    <property type="match status" value="1"/>
</dbReference>
<dbReference type="PANTHER" id="PTHR45080">
    <property type="entry name" value="CONTACTIN 5"/>
    <property type="match status" value="1"/>
</dbReference>
<feature type="domain" description="Ig-like" evidence="4">
    <location>
        <begin position="919"/>
        <end position="1010"/>
    </location>
</feature>
<dbReference type="FunFam" id="2.60.40.10:FF:000130">
    <property type="entry name" value="Hemicentin 1"/>
    <property type="match status" value="1"/>
</dbReference>
<dbReference type="GO" id="GO:0043025">
    <property type="term" value="C:neuronal cell body"/>
    <property type="evidence" value="ECO:0007669"/>
    <property type="project" value="TreeGrafter"/>
</dbReference>
<feature type="domain" description="Ig-like" evidence="4">
    <location>
        <begin position="451"/>
        <end position="534"/>
    </location>
</feature>
<feature type="domain" description="Ig-like" evidence="4">
    <location>
        <begin position="1114"/>
        <end position="1202"/>
    </location>
</feature>
<dbReference type="FunFam" id="2.60.40.10:FF:000503">
    <property type="entry name" value="Hemicentin 1"/>
    <property type="match status" value="5"/>
</dbReference>
<dbReference type="PANTHER" id="PTHR45080:SF28">
    <property type="entry name" value="HEMICENTIN-2"/>
    <property type="match status" value="1"/>
</dbReference>
<dbReference type="SMART" id="SM00409">
    <property type="entry name" value="IG"/>
    <property type="match status" value="13"/>
</dbReference>
<organism evidence="5 6">
    <name type="scientific">Plectus sambesii</name>
    <dbReference type="NCBI Taxonomy" id="2011161"/>
    <lineage>
        <taxon>Eukaryota</taxon>
        <taxon>Metazoa</taxon>
        <taxon>Ecdysozoa</taxon>
        <taxon>Nematoda</taxon>
        <taxon>Chromadorea</taxon>
        <taxon>Plectida</taxon>
        <taxon>Plectina</taxon>
        <taxon>Plectoidea</taxon>
        <taxon>Plectidae</taxon>
        <taxon>Plectus</taxon>
    </lineage>
</organism>
<evidence type="ECO:0000313" key="5">
    <source>
        <dbReference type="Proteomes" id="UP000887566"/>
    </source>
</evidence>
<dbReference type="GO" id="GO:0030424">
    <property type="term" value="C:axon"/>
    <property type="evidence" value="ECO:0007669"/>
    <property type="project" value="TreeGrafter"/>
</dbReference>
<dbReference type="PROSITE" id="PS50835">
    <property type="entry name" value="IG_LIKE"/>
    <property type="match status" value="14"/>
</dbReference>
<dbReference type="InterPro" id="IPR013098">
    <property type="entry name" value="Ig_I-set"/>
</dbReference>
<name>A0A914V1Q2_9BILA</name>
<feature type="domain" description="Ig-like" evidence="4">
    <location>
        <begin position="1207"/>
        <end position="1243"/>
    </location>
</feature>
<feature type="domain" description="Ig-like" evidence="4">
    <location>
        <begin position="267"/>
        <end position="352"/>
    </location>
</feature>
<reference evidence="6" key="1">
    <citation type="submission" date="2022-11" db="UniProtKB">
        <authorList>
            <consortium name="WormBaseParasite"/>
        </authorList>
    </citation>
    <scope>IDENTIFICATION</scope>
</reference>
<evidence type="ECO:0000256" key="1">
    <source>
        <dbReference type="ARBA" id="ARBA00022737"/>
    </source>
</evidence>
<dbReference type="GO" id="GO:0008046">
    <property type="term" value="F:axon guidance receptor activity"/>
    <property type="evidence" value="ECO:0007669"/>
    <property type="project" value="TreeGrafter"/>
</dbReference>
<feature type="domain" description="Ig-like" evidence="4">
    <location>
        <begin position="172"/>
        <end position="260"/>
    </location>
</feature>
<keyword evidence="3" id="KW-0393">Immunoglobulin domain</keyword>
<proteinExistence type="predicted"/>
<feature type="domain" description="Ig-like" evidence="4">
    <location>
        <begin position="636"/>
        <end position="728"/>
    </location>
</feature>
<feature type="domain" description="Ig-like" evidence="4">
    <location>
        <begin position="357"/>
        <end position="446"/>
    </location>
</feature>
<dbReference type="Proteomes" id="UP000887566">
    <property type="component" value="Unplaced"/>
</dbReference>
<accession>A0A914V1Q2</accession>
<dbReference type="SMART" id="SM00408">
    <property type="entry name" value="IGc2"/>
    <property type="match status" value="12"/>
</dbReference>
<dbReference type="SUPFAM" id="SSF48726">
    <property type="entry name" value="Immunoglobulin"/>
    <property type="match status" value="14"/>
</dbReference>
<dbReference type="GO" id="GO:0007156">
    <property type="term" value="P:homophilic cell adhesion via plasma membrane adhesion molecules"/>
    <property type="evidence" value="ECO:0007669"/>
    <property type="project" value="TreeGrafter"/>
</dbReference>
<evidence type="ECO:0000256" key="3">
    <source>
        <dbReference type="ARBA" id="ARBA00023319"/>
    </source>
</evidence>
<dbReference type="GO" id="GO:0050808">
    <property type="term" value="P:synapse organization"/>
    <property type="evidence" value="ECO:0007669"/>
    <property type="project" value="TreeGrafter"/>
</dbReference>
<dbReference type="InterPro" id="IPR050958">
    <property type="entry name" value="Cell_Adh-Cytoskel_Orgn"/>
</dbReference>
<evidence type="ECO:0000256" key="2">
    <source>
        <dbReference type="ARBA" id="ARBA00023157"/>
    </source>
</evidence>
<protein>
    <submittedName>
        <fullName evidence="6">Ig-like domain-containing protein</fullName>
    </submittedName>
</protein>
<feature type="domain" description="Ig-like" evidence="4">
    <location>
        <begin position="733"/>
        <end position="819"/>
    </location>
</feature>
<dbReference type="CDD" id="cd00096">
    <property type="entry name" value="Ig"/>
    <property type="match status" value="1"/>
</dbReference>
<keyword evidence="2" id="KW-1015">Disulfide bond</keyword>
<dbReference type="InterPro" id="IPR003599">
    <property type="entry name" value="Ig_sub"/>
</dbReference>
<dbReference type="Pfam" id="PF07679">
    <property type="entry name" value="I-set"/>
    <property type="match status" value="12"/>
</dbReference>
<dbReference type="InterPro" id="IPR013783">
    <property type="entry name" value="Ig-like_fold"/>
</dbReference>
<dbReference type="FunFam" id="2.60.40.10:FF:000032">
    <property type="entry name" value="palladin isoform X1"/>
    <property type="match status" value="1"/>
</dbReference>
<dbReference type="InterPro" id="IPR003598">
    <property type="entry name" value="Ig_sub2"/>
</dbReference>
<dbReference type="InterPro" id="IPR007110">
    <property type="entry name" value="Ig-like_dom"/>
</dbReference>
<feature type="domain" description="Ig-like" evidence="4">
    <location>
        <begin position="1"/>
        <end position="68"/>
    </location>
</feature>
<keyword evidence="5" id="KW-1185">Reference proteome</keyword>
<feature type="domain" description="Ig-like" evidence="4">
    <location>
        <begin position="75"/>
        <end position="167"/>
    </location>
</feature>
<evidence type="ECO:0000259" key="4">
    <source>
        <dbReference type="PROSITE" id="PS50835"/>
    </source>
</evidence>
<feature type="domain" description="Ig-like" evidence="4">
    <location>
        <begin position="543"/>
        <end position="627"/>
    </location>
</feature>
<sequence length="1314" mass="143891">MNCDLKQEGLKSTFTWLVDGAEAESAGANVQVALGGRRLYVMEAQPDNQATYQCIVRNSAGENKKNFKLLVLVPPEFRDREFEQNIEVNAGNPWTLTCHVTGSPTPEVTWQRDGRPILDNSDEGGVTFSENNQVLRIEQMSNGQSNQRYTCQAKNKAGAISRDFFLQIIAPPEISQDGDRTVIEVFQGSSVTLQCPVSVVHGIFELQWLREGRPLPTDVVNMQISLDRTRLVMVNVQKADETIYTCVARNPAGEASREFQLIVLVPPKILGKLVEDITVIEGQSLSLNCEFEADPDRQVSWQKDGRGLRETAELINEDTAVYVASAEKEDAGSYFCSVKNKAGMVEKTFNVRVLLKPEVRGSDEVATIEVLVRTPITLDCPVNDPIGVDFSWSRHEVPVVSGMDNVQLLAGGRHLHIGSVKQEDAGPFTCIAKNDAGQSSKKYKLVVLVPPSIIGEGGSYTVIENNSLVLPCEVEGVPMPTITWTKDGSSVTVLPSVELLSEGQQLKIINAASDVHRGGYVCTATNKVGTADLGFDVDVISKPSVGQAVKDTIEVIKGDSANFRCPITDKKFRGDITWLRDFRPLPEEEKYIVAQSGRKLHLTDAQPSDEGSYSCRLKNDAGESRVDFKLIVLVPPEIIMLDKDKNRTLIENATLTLSCPATGKPDPTIEWLKDGERLTADNVAERISSAQIIGNDLRIAIAKVPHSGRFTCEAKNKAGVAEQDVTVFVMTPPRIEREGIPSEIDGVTANRVTLSCPAYGRPMPSVTWLKAGRPLDDSADVYFSANGQKLHFLSLTKDHIDHYTCVARNAAGEDKRDFSLRLLEAPTISGPNIPRKVQVNVGRTATLNCPATGSPEPTISWLKNGQPLETEGNVVILAGGKQLQIGDARLDDDARYTCIATNPIGAVDLDVFVEVAGAPKIAGDQLETVEVIVNQAHDLNCEVSGTEPLDVEWQRGGQTVDVGGIRGGGSYLQISSRGRKLHLLSAQVTDTSRYTCVARNTAGEARKIIDLRVLVPPIINETLSSKPLQTVIPESQFRIECKVHGIPQPEIVWRKDDEIFHPTSDDPRVQLMYENQTIWIRTASHSDAGRYSCEATNKVGKASKDFIVRLTAPPTVDKGTVEMEVIVGDFVILTCQVTSGTGKLNVNWLINDRPVDVSQLGESVSIEDRRIEIREARLSDTSKYTCVVENEAGQAKKTFELTVLEPPRFLDTINLSPSIILGRPLVLDCSVAGTPKPTIAWTKVICFLFIRASPHVTVAPRKACISASRRPIFSPSHHPSALVLSIDTPNAFLSSHVFLHTTKSMKADSHFDSE</sequence>
<feature type="domain" description="Ig-like" evidence="4">
    <location>
        <begin position="826"/>
        <end position="916"/>
    </location>
</feature>
<dbReference type="GO" id="GO:0005886">
    <property type="term" value="C:plasma membrane"/>
    <property type="evidence" value="ECO:0007669"/>
    <property type="project" value="TreeGrafter"/>
</dbReference>
<feature type="domain" description="Ig-like" evidence="4">
    <location>
        <begin position="1016"/>
        <end position="1111"/>
    </location>
</feature>
<dbReference type="WBParaSite" id="PSAMB.scaffold144size73127.g2505.t1">
    <property type="protein sequence ID" value="PSAMB.scaffold144size73127.g2505.t1"/>
    <property type="gene ID" value="PSAMB.scaffold144size73127.g2505"/>
</dbReference>
<dbReference type="Gene3D" id="2.60.40.10">
    <property type="entry name" value="Immunoglobulins"/>
    <property type="match status" value="14"/>
</dbReference>
<dbReference type="InterPro" id="IPR036179">
    <property type="entry name" value="Ig-like_dom_sf"/>
</dbReference>
<evidence type="ECO:0000313" key="6">
    <source>
        <dbReference type="WBParaSite" id="PSAMB.scaffold144size73127.g2505.t1"/>
    </source>
</evidence>